<dbReference type="EMBL" id="WOFH01000005">
    <property type="protein sequence ID" value="MUN38345.1"/>
    <property type="molecule type" value="Genomic_DNA"/>
</dbReference>
<evidence type="ECO:0000313" key="1">
    <source>
        <dbReference type="EMBL" id="MUN38345.1"/>
    </source>
</evidence>
<comment type="caution">
    <text evidence="1">The sequence shown here is derived from an EMBL/GenBank/DDBJ whole genome shotgun (WGS) entry which is preliminary data.</text>
</comment>
<dbReference type="AlphaFoldDB" id="A0A7K1L253"/>
<keyword evidence="2" id="KW-1185">Reference proteome</keyword>
<sequence length="75" mass="8989">MKAIRRRREQELLRLRREFPHWEITQAAKGAWRAVREPARRYVLGSADDVRREIMAVDYCFHLGLLQGERNRGVK</sequence>
<accession>A0A7K1L253</accession>
<proteinExistence type="predicted"/>
<organism evidence="1 2">
    <name type="scientific">Actinomadura litoris</name>
    <dbReference type="NCBI Taxonomy" id="2678616"/>
    <lineage>
        <taxon>Bacteria</taxon>
        <taxon>Bacillati</taxon>
        <taxon>Actinomycetota</taxon>
        <taxon>Actinomycetes</taxon>
        <taxon>Streptosporangiales</taxon>
        <taxon>Thermomonosporaceae</taxon>
        <taxon>Actinomadura</taxon>
    </lineage>
</organism>
<name>A0A7K1L253_9ACTN</name>
<evidence type="ECO:0000313" key="2">
    <source>
        <dbReference type="Proteomes" id="UP000432015"/>
    </source>
</evidence>
<reference evidence="1 2" key="1">
    <citation type="submission" date="2019-11" db="EMBL/GenBank/DDBJ databases">
        <authorList>
            <person name="Cao P."/>
        </authorList>
    </citation>
    <scope>NUCLEOTIDE SEQUENCE [LARGE SCALE GENOMIC DNA]</scope>
    <source>
        <strain evidence="1 2">NEAU-AAG5</strain>
    </source>
</reference>
<protein>
    <submittedName>
        <fullName evidence="1">Uncharacterized protein</fullName>
    </submittedName>
</protein>
<dbReference type="Proteomes" id="UP000432015">
    <property type="component" value="Unassembled WGS sequence"/>
</dbReference>
<gene>
    <name evidence="1" type="ORF">GNZ18_17295</name>
</gene>
<dbReference type="RefSeq" id="WP_156217453.1">
    <property type="nucleotide sequence ID" value="NZ_WOFH01000005.1"/>
</dbReference>